<accession>A0A822EQ67</accession>
<organism evidence="2 3">
    <name type="scientific">Rotaria socialis</name>
    <dbReference type="NCBI Taxonomy" id="392032"/>
    <lineage>
        <taxon>Eukaryota</taxon>
        <taxon>Metazoa</taxon>
        <taxon>Spiralia</taxon>
        <taxon>Gnathifera</taxon>
        <taxon>Rotifera</taxon>
        <taxon>Eurotatoria</taxon>
        <taxon>Bdelloidea</taxon>
        <taxon>Philodinida</taxon>
        <taxon>Philodinidae</taxon>
        <taxon>Rotaria</taxon>
    </lineage>
</organism>
<dbReference type="Pfam" id="PF09090">
    <property type="entry name" value="MIF4G_like_2"/>
    <property type="match status" value="1"/>
</dbReference>
<reference evidence="2" key="1">
    <citation type="submission" date="2021-02" db="EMBL/GenBank/DDBJ databases">
        <authorList>
            <person name="Nowell W R."/>
        </authorList>
    </citation>
    <scope>NUCLEOTIDE SEQUENCE</scope>
</reference>
<dbReference type="GO" id="GO:0016070">
    <property type="term" value="P:RNA metabolic process"/>
    <property type="evidence" value="ECO:0007669"/>
    <property type="project" value="InterPro"/>
</dbReference>
<dbReference type="Gene3D" id="1.25.40.180">
    <property type="match status" value="1"/>
</dbReference>
<protein>
    <recommendedName>
        <fullName evidence="1">MIF4G-like type 2 domain-containing protein</fullName>
    </recommendedName>
</protein>
<proteinExistence type="predicted"/>
<dbReference type="InterPro" id="IPR015174">
    <property type="entry name" value="MIF4G-like_typ-2"/>
</dbReference>
<feature type="domain" description="MIF4G-like type 2" evidence="1">
    <location>
        <begin position="3"/>
        <end position="61"/>
    </location>
</feature>
<dbReference type="EMBL" id="CAJOBR010072118">
    <property type="protein sequence ID" value="CAF5102829.1"/>
    <property type="molecule type" value="Genomic_DNA"/>
</dbReference>
<dbReference type="InterPro" id="IPR016024">
    <property type="entry name" value="ARM-type_fold"/>
</dbReference>
<dbReference type="Proteomes" id="UP000663848">
    <property type="component" value="Unassembled WGS sequence"/>
</dbReference>
<feature type="non-terminal residue" evidence="2">
    <location>
        <position position="61"/>
    </location>
</feature>
<evidence type="ECO:0000313" key="3">
    <source>
        <dbReference type="Proteomes" id="UP000663848"/>
    </source>
</evidence>
<evidence type="ECO:0000259" key="1">
    <source>
        <dbReference type="Pfam" id="PF09090"/>
    </source>
</evidence>
<evidence type="ECO:0000313" key="2">
    <source>
        <dbReference type="EMBL" id="CAF5102829.1"/>
    </source>
</evidence>
<name>A0A822EQ67_9BILA</name>
<dbReference type="SUPFAM" id="SSF48371">
    <property type="entry name" value="ARM repeat"/>
    <property type="match status" value="1"/>
</dbReference>
<comment type="caution">
    <text evidence="2">The sequence shown here is derived from an EMBL/GenBank/DDBJ whole genome shotgun (WGS) entry which is preliminary data.</text>
</comment>
<gene>
    <name evidence="2" type="ORF">QYT958_LOCUS44940</name>
</gene>
<sequence>LHEKYEIVEERLSHAREQQKKLYLIVFQRFIMTLSDFLNECESKNVDPVSTPWLKWIIERL</sequence>
<dbReference type="AlphaFoldDB" id="A0A822EQ67"/>
<feature type="non-terminal residue" evidence="2">
    <location>
        <position position="1"/>
    </location>
</feature>